<dbReference type="Gene3D" id="3.40.50.2000">
    <property type="entry name" value="Glycogen Phosphorylase B"/>
    <property type="match status" value="1"/>
</dbReference>
<name>A0A432YKB4_9GAMM</name>
<sequence>MRILIGVQGTGNGHLSRCSALAEALSNYPDIQVQFLISGREKSQLFDMDAFGDWQWRQGLSFVVEHGKVNLFETVRRNQWQQFWKDARELDLSDYDLVVSDYEPITAWAGRLQRKKVIGLGRQYAFYKPTPSLPIAAAHRQMLRWFAPADIAVGMHWFDDASHVLPPIIHHRGRDAVVRPRHYVVYLPFEPLAAVHKLLQPFENATFDVFHPQAEQREVGHIRYFAPSRIGFAEVVARAEGIISNAGFETSSEALATGKKLLVKPLAGQFEQVANAECLERSRLAQVMWSLDTDAVSQFLQLQKGNYCRWPNVAQAVAEWLSDGAEEPVHQLSARLWQRTEFEDYLECLKSY</sequence>
<organism evidence="1 2">
    <name type="scientific">Pseudidiomarina marina</name>
    <dbReference type="NCBI Taxonomy" id="502366"/>
    <lineage>
        <taxon>Bacteria</taxon>
        <taxon>Pseudomonadati</taxon>
        <taxon>Pseudomonadota</taxon>
        <taxon>Gammaproteobacteria</taxon>
        <taxon>Alteromonadales</taxon>
        <taxon>Idiomarinaceae</taxon>
        <taxon>Pseudidiomarina</taxon>
    </lineage>
</organism>
<dbReference type="AlphaFoldDB" id="A0A432YKB4"/>
<evidence type="ECO:0000313" key="2">
    <source>
        <dbReference type="Proteomes" id="UP000288127"/>
    </source>
</evidence>
<accession>A0A432YKB4</accession>
<dbReference type="Pfam" id="PF13528">
    <property type="entry name" value="Glyco_trans_1_3"/>
    <property type="match status" value="1"/>
</dbReference>
<evidence type="ECO:0000313" key="1">
    <source>
        <dbReference type="EMBL" id="RUO61402.1"/>
    </source>
</evidence>
<proteinExistence type="predicted"/>
<gene>
    <name evidence="1" type="ORF">CWI76_03840</name>
</gene>
<comment type="caution">
    <text evidence="1">The sequence shown here is derived from an EMBL/GenBank/DDBJ whole genome shotgun (WGS) entry which is preliminary data.</text>
</comment>
<reference evidence="2" key="1">
    <citation type="journal article" date="2018" name="Front. Microbiol.">
        <title>Genome-Based Analysis Reveals the Taxonomy and Diversity of the Family Idiomarinaceae.</title>
        <authorList>
            <person name="Liu Y."/>
            <person name="Lai Q."/>
            <person name="Shao Z."/>
        </authorList>
    </citation>
    <scope>NUCLEOTIDE SEQUENCE [LARGE SCALE GENOMIC DNA]</scope>
    <source>
        <strain evidence="2">PIM1</strain>
    </source>
</reference>
<dbReference type="SUPFAM" id="SSF53756">
    <property type="entry name" value="UDP-Glycosyltransferase/glycogen phosphorylase"/>
    <property type="match status" value="1"/>
</dbReference>
<keyword evidence="1" id="KW-0808">Transferase</keyword>
<dbReference type="Proteomes" id="UP000288127">
    <property type="component" value="Unassembled WGS sequence"/>
</dbReference>
<dbReference type="RefSeq" id="WP_126759026.1">
    <property type="nucleotide sequence ID" value="NZ_PIPZ01000001.1"/>
</dbReference>
<protein>
    <submittedName>
        <fullName evidence="1">Glycosyltransferase</fullName>
    </submittedName>
</protein>
<dbReference type="OrthoDB" id="9793805at2"/>
<dbReference type="GO" id="GO:0016740">
    <property type="term" value="F:transferase activity"/>
    <property type="evidence" value="ECO:0007669"/>
    <property type="project" value="UniProtKB-KW"/>
</dbReference>
<dbReference type="EMBL" id="PIPZ01000001">
    <property type="protein sequence ID" value="RUO61402.1"/>
    <property type="molecule type" value="Genomic_DNA"/>
</dbReference>
<keyword evidence="2" id="KW-1185">Reference proteome</keyword>